<dbReference type="InterPro" id="IPR007341">
    <property type="entry name" value="Transgly_assoc"/>
</dbReference>
<evidence type="ECO:0000313" key="9">
    <source>
        <dbReference type="Proteomes" id="UP000034883"/>
    </source>
</evidence>
<dbReference type="PANTHER" id="PTHR33884:SF3">
    <property type="entry name" value="UPF0410 PROTEIN YMGE"/>
    <property type="match status" value="1"/>
</dbReference>
<organism evidence="8 9">
    <name type="scientific">Sandaracinus amylolyticus</name>
    <dbReference type="NCBI Taxonomy" id="927083"/>
    <lineage>
        <taxon>Bacteria</taxon>
        <taxon>Pseudomonadati</taxon>
        <taxon>Myxococcota</taxon>
        <taxon>Polyangia</taxon>
        <taxon>Polyangiales</taxon>
        <taxon>Sandaracinaceae</taxon>
        <taxon>Sandaracinus</taxon>
    </lineage>
</organism>
<dbReference type="STRING" id="927083.DB32_007057"/>
<proteinExistence type="inferred from homology"/>
<reference evidence="8 9" key="1">
    <citation type="submission" date="2015-03" db="EMBL/GenBank/DDBJ databases">
        <title>Genome assembly of Sandaracinus amylolyticus DSM 53668.</title>
        <authorList>
            <person name="Sharma G."/>
            <person name="Subramanian S."/>
        </authorList>
    </citation>
    <scope>NUCLEOTIDE SEQUENCE [LARGE SCALE GENOMIC DNA]</scope>
    <source>
        <strain evidence="8 9">DSM 53668</strain>
    </source>
</reference>
<dbReference type="KEGG" id="samy:DB32_007057"/>
<accession>A0A0F6W8D0</accession>
<evidence type="ECO:0000256" key="5">
    <source>
        <dbReference type="ARBA" id="ARBA00022989"/>
    </source>
</evidence>
<feature type="transmembrane region" description="Helical" evidence="7">
    <location>
        <begin position="79"/>
        <end position="98"/>
    </location>
</feature>
<comment type="similarity">
    <text evidence="2">Belongs to the UPF0410 family.</text>
</comment>
<evidence type="ECO:0000256" key="7">
    <source>
        <dbReference type="SAM" id="Phobius"/>
    </source>
</evidence>
<keyword evidence="6 7" id="KW-0472">Membrane</keyword>
<keyword evidence="3" id="KW-1003">Cell membrane</keyword>
<gene>
    <name evidence="8" type="ORF">DB32_007057</name>
</gene>
<dbReference type="Proteomes" id="UP000034883">
    <property type="component" value="Chromosome"/>
</dbReference>
<dbReference type="Pfam" id="PF04226">
    <property type="entry name" value="Transgly_assoc"/>
    <property type="match status" value="1"/>
</dbReference>
<protein>
    <submittedName>
        <fullName evidence="8">Putative membrane protein</fullName>
    </submittedName>
</protein>
<evidence type="ECO:0000256" key="3">
    <source>
        <dbReference type="ARBA" id="ARBA00022475"/>
    </source>
</evidence>
<dbReference type="AlphaFoldDB" id="A0A0F6W8D0"/>
<dbReference type="PANTHER" id="PTHR33884">
    <property type="entry name" value="UPF0410 PROTEIN YMGE"/>
    <property type="match status" value="1"/>
</dbReference>
<sequence length="106" mass="10956">MGAASIRCIAVWENVMLVTIIGWVLFGLVVGLIARAIMPGKQGMGLIATTLLGVVGSFIGGFIGNLVTGRDALAMNPAGFIGAVLGALLVLFLVGMVGRRTYHRTA</sequence>
<evidence type="ECO:0000256" key="2">
    <source>
        <dbReference type="ARBA" id="ARBA00011006"/>
    </source>
</evidence>
<dbReference type="GO" id="GO:0005886">
    <property type="term" value="C:plasma membrane"/>
    <property type="evidence" value="ECO:0007669"/>
    <property type="project" value="UniProtKB-SubCell"/>
</dbReference>
<evidence type="ECO:0000256" key="4">
    <source>
        <dbReference type="ARBA" id="ARBA00022692"/>
    </source>
</evidence>
<name>A0A0F6W8D0_9BACT</name>
<keyword evidence="4 7" id="KW-0812">Transmembrane</keyword>
<evidence type="ECO:0000256" key="6">
    <source>
        <dbReference type="ARBA" id="ARBA00023136"/>
    </source>
</evidence>
<comment type="subcellular location">
    <subcellularLocation>
        <location evidence="1">Cell membrane</location>
        <topology evidence="1">Multi-pass membrane protein</topology>
    </subcellularLocation>
</comment>
<feature type="transmembrane region" description="Helical" evidence="7">
    <location>
        <begin position="46"/>
        <end position="67"/>
    </location>
</feature>
<keyword evidence="9" id="KW-1185">Reference proteome</keyword>
<feature type="transmembrane region" description="Helical" evidence="7">
    <location>
        <begin position="15"/>
        <end position="34"/>
    </location>
</feature>
<evidence type="ECO:0000256" key="1">
    <source>
        <dbReference type="ARBA" id="ARBA00004651"/>
    </source>
</evidence>
<evidence type="ECO:0000313" key="8">
    <source>
        <dbReference type="EMBL" id="AKF09908.1"/>
    </source>
</evidence>
<dbReference type="EMBL" id="CP011125">
    <property type="protein sequence ID" value="AKF09908.1"/>
    <property type="molecule type" value="Genomic_DNA"/>
</dbReference>
<keyword evidence="5 7" id="KW-1133">Transmembrane helix</keyword>